<evidence type="ECO:0008006" key="3">
    <source>
        <dbReference type="Google" id="ProtNLM"/>
    </source>
</evidence>
<gene>
    <name evidence="1" type="ORF">QQX03_05765</name>
</gene>
<reference evidence="1 2" key="1">
    <citation type="submission" date="2023-06" db="EMBL/GenBank/DDBJ databases">
        <title>Altererythrobacter rubellus NBRC 112769 genome.</title>
        <authorList>
            <person name="Zhang K."/>
        </authorList>
    </citation>
    <scope>NUCLEOTIDE SEQUENCE [LARGE SCALE GENOMIC DNA]</scope>
    <source>
        <strain evidence="1 2">NBRC 112769</strain>
    </source>
</reference>
<protein>
    <recommendedName>
        <fullName evidence="3">TIR domain-containing protein</fullName>
    </recommendedName>
</protein>
<proteinExistence type="predicted"/>
<evidence type="ECO:0000313" key="2">
    <source>
        <dbReference type="Proteomes" id="UP001231445"/>
    </source>
</evidence>
<name>A0A9Y2BBQ3_9SPHN</name>
<dbReference type="Proteomes" id="UP001231445">
    <property type="component" value="Chromosome"/>
</dbReference>
<organism evidence="1 2">
    <name type="scientific">Altererythrobacter rubellus</name>
    <dbReference type="NCBI Taxonomy" id="2173831"/>
    <lineage>
        <taxon>Bacteria</taxon>
        <taxon>Pseudomonadati</taxon>
        <taxon>Pseudomonadota</taxon>
        <taxon>Alphaproteobacteria</taxon>
        <taxon>Sphingomonadales</taxon>
        <taxon>Erythrobacteraceae</taxon>
        <taxon>Altererythrobacter</taxon>
    </lineage>
</organism>
<dbReference type="KEGG" id="arue:QQX03_05765"/>
<dbReference type="AlphaFoldDB" id="A0A9Y2BBQ3"/>
<evidence type="ECO:0000313" key="1">
    <source>
        <dbReference type="EMBL" id="WIW96605.1"/>
    </source>
</evidence>
<dbReference type="RefSeq" id="WP_285976908.1">
    <property type="nucleotide sequence ID" value="NZ_CP127221.1"/>
</dbReference>
<accession>A0A9Y2BBQ3</accession>
<dbReference type="EMBL" id="CP127221">
    <property type="protein sequence ID" value="WIW96605.1"/>
    <property type="molecule type" value="Genomic_DNA"/>
</dbReference>
<keyword evidence="2" id="KW-1185">Reference proteome</keyword>
<sequence length="75" mass="8488">MAEYTYKAFISYSWADTKWGKWFQQAVETYRTPKALIEKHAGMRGTFFAVLPSLHSQPISTASEPQLDSVNITGT</sequence>